<dbReference type="AlphaFoldDB" id="A0AAD2HTP4"/>
<accession>A0AAD2HTP4</accession>
<feature type="non-terminal residue" evidence="1">
    <location>
        <position position="1"/>
    </location>
</feature>
<comment type="caution">
    <text evidence="1">The sequence shown here is derived from an EMBL/GenBank/DDBJ whole genome shotgun (WGS) entry which is preliminary data.</text>
</comment>
<dbReference type="EMBL" id="CAVNYO010000446">
    <property type="protein sequence ID" value="CAK5282059.1"/>
    <property type="molecule type" value="Genomic_DNA"/>
</dbReference>
<keyword evidence="2" id="KW-1185">Reference proteome</keyword>
<protein>
    <submittedName>
        <fullName evidence="1">Uncharacterized protein</fullName>
    </submittedName>
</protein>
<gene>
    <name evidence="1" type="ORF">MYCIT1_LOCUS33500</name>
</gene>
<name>A0AAD2HTP4_9AGAR</name>
<organism evidence="1 2">
    <name type="scientific">Mycena citricolor</name>
    <dbReference type="NCBI Taxonomy" id="2018698"/>
    <lineage>
        <taxon>Eukaryota</taxon>
        <taxon>Fungi</taxon>
        <taxon>Dikarya</taxon>
        <taxon>Basidiomycota</taxon>
        <taxon>Agaricomycotina</taxon>
        <taxon>Agaricomycetes</taxon>
        <taxon>Agaricomycetidae</taxon>
        <taxon>Agaricales</taxon>
        <taxon>Marasmiineae</taxon>
        <taxon>Mycenaceae</taxon>
        <taxon>Mycena</taxon>
    </lineage>
</organism>
<evidence type="ECO:0000313" key="2">
    <source>
        <dbReference type="Proteomes" id="UP001295794"/>
    </source>
</evidence>
<evidence type="ECO:0000313" key="1">
    <source>
        <dbReference type="EMBL" id="CAK5282059.1"/>
    </source>
</evidence>
<reference evidence="1" key="1">
    <citation type="submission" date="2023-11" db="EMBL/GenBank/DDBJ databases">
        <authorList>
            <person name="De Vega J J."/>
            <person name="De Vega J J."/>
        </authorList>
    </citation>
    <scope>NUCLEOTIDE SEQUENCE</scope>
</reference>
<proteinExistence type="predicted"/>
<dbReference type="Proteomes" id="UP001295794">
    <property type="component" value="Unassembled WGS sequence"/>
</dbReference>
<sequence>SEQSREVSTAIFVIHKTRRRSAPTRLAWAGKSKAYKPRVVSWDRVMHVILI</sequence>